<dbReference type="KEGG" id="rri:A1G_01230"/>
<protein>
    <submittedName>
        <fullName evidence="1">Uncharacterized protein</fullName>
    </submittedName>
</protein>
<evidence type="ECO:0000313" key="2">
    <source>
        <dbReference type="Proteomes" id="UP000006832"/>
    </source>
</evidence>
<organism evidence="1 2">
    <name type="scientific">Rickettsia rickettsii (strain Sheila Smith)</name>
    <dbReference type="NCBI Taxonomy" id="392021"/>
    <lineage>
        <taxon>Bacteria</taxon>
        <taxon>Pseudomonadati</taxon>
        <taxon>Pseudomonadota</taxon>
        <taxon>Alphaproteobacteria</taxon>
        <taxon>Rickettsiales</taxon>
        <taxon>Rickettsiaceae</taxon>
        <taxon>Rickettsieae</taxon>
        <taxon>Rickettsia</taxon>
        <taxon>spotted fever group</taxon>
    </lineage>
</organism>
<gene>
    <name evidence="1" type="ordered locus">A1G_01230</name>
</gene>
<name>A0A0H3AWF3_RICRS</name>
<reference evidence="2" key="1">
    <citation type="submission" date="2007-09" db="EMBL/GenBank/DDBJ databases">
        <title>Complete genome sequence of Rickettsia rickettsii.</title>
        <authorList>
            <person name="Madan A."/>
            <person name="Fahey J."/>
            <person name="Helton E."/>
            <person name="Ketteman M."/>
            <person name="Madan A."/>
            <person name="Rodrigues S."/>
            <person name="Sanchez A."/>
            <person name="Dasch G."/>
            <person name="Eremeeva M."/>
        </authorList>
    </citation>
    <scope>NUCLEOTIDE SEQUENCE [LARGE SCALE GENOMIC DNA]</scope>
    <source>
        <strain evidence="2">Sheila Smith</strain>
    </source>
</reference>
<sequence>MHQEEVTDSLYPSLLYIWQRGKPIEKAKKLFEIPKNYIHVSVSKLLPIIFLHL</sequence>
<dbReference type="AlphaFoldDB" id="A0A0H3AWF3"/>
<evidence type="ECO:0000313" key="1">
    <source>
        <dbReference type="EMBL" id="ABV75828.1"/>
    </source>
</evidence>
<dbReference type="Proteomes" id="UP000006832">
    <property type="component" value="Chromosome"/>
</dbReference>
<proteinExistence type="predicted"/>
<dbReference type="HOGENOM" id="CLU_3084267_0_0_5"/>
<dbReference type="EMBL" id="CP000848">
    <property type="protein sequence ID" value="ABV75828.1"/>
    <property type="molecule type" value="Genomic_DNA"/>
</dbReference>
<accession>A0A0H3AWF3</accession>